<feature type="chain" id="PRO_5015465009" description="Peptidase S14" evidence="1">
    <location>
        <begin position="21"/>
        <end position="264"/>
    </location>
</feature>
<dbReference type="SUPFAM" id="SSF52096">
    <property type="entry name" value="ClpP/crotonase"/>
    <property type="match status" value="1"/>
</dbReference>
<name>A0A2T9IYP3_9CAUL</name>
<comment type="caution">
    <text evidence="2">The sequence shown here is derived from an EMBL/GenBank/DDBJ whole genome shotgun (WGS) entry which is preliminary data.</text>
</comment>
<dbReference type="Pfam" id="PF00574">
    <property type="entry name" value="CLP_protease"/>
    <property type="match status" value="1"/>
</dbReference>
<dbReference type="Proteomes" id="UP000244913">
    <property type="component" value="Unassembled WGS sequence"/>
</dbReference>
<keyword evidence="3" id="KW-1185">Reference proteome</keyword>
<dbReference type="AlphaFoldDB" id="A0A2T9IYP3"/>
<dbReference type="EMBL" id="QDKP01000063">
    <property type="protein sequence ID" value="PVM72323.1"/>
    <property type="molecule type" value="Genomic_DNA"/>
</dbReference>
<sequence length="264" mass="28118">MTMWLSVLIAFLGMTGPASLDRETAIIEACRTWSRSSDNQSQPVRQIASDGLCFSGPINDETSAAFVSALSKFEPSAPVVVVVNSGGGEINAGMAMGEALIPLQTTVVAQTVCASSCANYLFTAGDRRVIDDDALLLFHGGAHRLDEAQLRKAIAAQVAAEQVEAQVAGVRAGVQKQIDRQDAFLRRAGVDVNFFRWMAGFNDLSEDGRLALCPTPDPVMILYSDRLLATHGVTVDASRGPRSQAALDAAVRALGRSDAVCFMR</sequence>
<gene>
    <name evidence="2" type="ORF">DDF65_22355</name>
</gene>
<organism evidence="2 3">
    <name type="scientific">Caulobacter radicis</name>
    <dbReference type="NCBI Taxonomy" id="2172650"/>
    <lineage>
        <taxon>Bacteria</taxon>
        <taxon>Pseudomonadati</taxon>
        <taxon>Pseudomonadota</taxon>
        <taxon>Alphaproteobacteria</taxon>
        <taxon>Caulobacterales</taxon>
        <taxon>Caulobacteraceae</taxon>
        <taxon>Caulobacter</taxon>
    </lineage>
</organism>
<protein>
    <recommendedName>
        <fullName evidence="4">Peptidase S14</fullName>
    </recommendedName>
</protein>
<feature type="signal peptide" evidence="1">
    <location>
        <begin position="1"/>
        <end position="20"/>
    </location>
</feature>
<proteinExistence type="predicted"/>
<dbReference type="InterPro" id="IPR029045">
    <property type="entry name" value="ClpP/crotonase-like_dom_sf"/>
</dbReference>
<keyword evidence="1" id="KW-0732">Signal</keyword>
<dbReference type="InterPro" id="IPR023562">
    <property type="entry name" value="ClpP/TepA"/>
</dbReference>
<evidence type="ECO:0008006" key="4">
    <source>
        <dbReference type="Google" id="ProtNLM"/>
    </source>
</evidence>
<reference evidence="2 3" key="1">
    <citation type="submission" date="2018-04" db="EMBL/GenBank/DDBJ databases">
        <title>The genome sequence of Caulobacter sp. 736.</title>
        <authorList>
            <person name="Gao J."/>
            <person name="Sun J."/>
        </authorList>
    </citation>
    <scope>NUCLEOTIDE SEQUENCE [LARGE SCALE GENOMIC DNA]</scope>
    <source>
        <strain evidence="2 3">736</strain>
    </source>
</reference>
<evidence type="ECO:0000313" key="2">
    <source>
        <dbReference type="EMBL" id="PVM72323.1"/>
    </source>
</evidence>
<evidence type="ECO:0000256" key="1">
    <source>
        <dbReference type="SAM" id="SignalP"/>
    </source>
</evidence>
<accession>A0A2T9IYP3</accession>
<evidence type="ECO:0000313" key="3">
    <source>
        <dbReference type="Proteomes" id="UP000244913"/>
    </source>
</evidence>
<dbReference type="Gene3D" id="3.90.226.10">
    <property type="entry name" value="2-enoyl-CoA Hydratase, Chain A, domain 1"/>
    <property type="match status" value="1"/>
</dbReference>